<dbReference type="RefSeq" id="XP_056049353.1">
    <property type="nucleotide sequence ID" value="XM_056195755.1"/>
</dbReference>
<evidence type="ECO:0000256" key="1">
    <source>
        <dbReference type="ARBA" id="ARBA00010728"/>
    </source>
</evidence>
<dbReference type="Proteomes" id="UP001144673">
    <property type="component" value="Chromosome 2"/>
</dbReference>
<dbReference type="AlphaFoldDB" id="A0A9W8Q488"/>
<dbReference type="InterPro" id="IPR006195">
    <property type="entry name" value="aa-tRNA-synth_II"/>
</dbReference>
<dbReference type="Gene3D" id="1.10.287.40">
    <property type="entry name" value="Serine-tRNA synthetase, tRNA binding domain"/>
    <property type="match status" value="1"/>
</dbReference>
<keyword evidence="8" id="KW-0030">Aminoacyl-tRNA synthetase</keyword>
<keyword evidence="6" id="KW-0067">ATP-binding</keyword>
<name>A0A9W8Q488_AKAMU</name>
<dbReference type="PROSITE" id="PS50862">
    <property type="entry name" value="AA_TRNA_LIGASE_II"/>
    <property type="match status" value="1"/>
</dbReference>
<protein>
    <recommendedName>
        <fullName evidence="2">serine--tRNA ligase</fullName>
        <ecNumber evidence="2">6.1.1.11</ecNumber>
    </recommendedName>
    <alternativeName>
        <fullName evidence="9">Seryl-tRNA synthetase</fullName>
    </alternativeName>
    <alternativeName>
        <fullName evidence="10">Seryl-tRNA(Ser) synthetase</fullName>
    </alternativeName>
</protein>
<sequence>MLDVNDFIVERGGNPDRIRESQRRRFADEGIVDQVIALFEDHRKTQYSASQISSKINEVQKLIGAKKKAKEDANDLLQQKVELEKEKKLTVESATQKEKILRAKIKSVGNIVDDSVPVSNNEDDNAVQRTWAPEGVAVEKRNVLSHHEVLLRLDGYDPDRGVKVVGHRGYFLRQWGVFLNQALINYGLEFLSQREYCPLQAPQFMLRDYMAKTAQLDDFDEQLYKVVDGDEANDKYLIATSEQPISAFHADEWLIAKDLPIKYAGYSTCYRREAGSHGRDAWGIYRVHQFEKVEQFVLTDPEKSWEAFEEMISVSEDFYQSLGLPYQVIAIVSGALNNAAAKKFDLEAWFPHQGEYKELVSCSNCTDYQSRALDIRFGAKTQTDTKKKYVHCLNSTLCATTRTLCCVLENYQTEEGLRVPEPLRKYLPGAPEFIPFAPDQPRLPVVFWNRFTVRARLKLKRLNGHHGPTQDRNREDLELREQLGKFAHEDQMPSWLRHYLLSHDDNSKDGVIRMLHDILNGDSQTISAYLAHPAVNRITKLRHEGSFCGYRNIQMLISYLILATETGPRAFPGGVPNIFQLQDQIEDAWDNGCNSRGRNETGGIKGTRKFIGTQEAQALFFNMKIKCSARRFQDSKERSALDQVLDDIISYFQRPLPSLEVGSIKVRSTMLPPIYFQRPGHSFTVIGLEKTVHNEWHLLVFNPGNRYRDTTHHFPSVSPRRKQDTLEPYRLRPESLRKYSEFELLYLT</sequence>
<dbReference type="NCBIfam" id="TIGR00414">
    <property type="entry name" value="serS"/>
    <property type="match status" value="1"/>
</dbReference>
<gene>
    <name evidence="13" type="ORF">LMH87_004523</name>
</gene>
<evidence type="ECO:0000256" key="6">
    <source>
        <dbReference type="ARBA" id="ARBA00022840"/>
    </source>
</evidence>
<accession>A0A9W8Q488</accession>
<dbReference type="GO" id="GO:0006434">
    <property type="term" value="P:seryl-tRNA aminoacylation"/>
    <property type="evidence" value="ECO:0007669"/>
    <property type="project" value="InterPro"/>
</dbReference>
<keyword evidence="5" id="KW-0378">Hydrolase</keyword>
<dbReference type="InterPro" id="IPR042103">
    <property type="entry name" value="SerRS_1_N_sf"/>
</dbReference>
<evidence type="ECO:0000256" key="5">
    <source>
        <dbReference type="ARBA" id="ARBA00022801"/>
    </source>
</evidence>
<dbReference type="Gene3D" id="3.30.930.10">
    <property type="entry name" value="Bira Bifunctional Protein, Domain 2"/>
    <property type="match status" value="1"/>
</dbReference>
<evidence type="ECO:0000313" key="14">
    <source>
        <dbReference type="Proteomes" id="UP001144673"/>
    </source>
</evidence>
<dbReference type="EMBL" id="JAJHUN010000011">
    <property type="protein sequence ID" value="KAJ4145683.1"/>
    <property type="molecule type" value="Genomic_DNA"/>
</dbReference>
<keyword evidence="7" id="KW-0648">Protein biosynthesis</keyword>
<keyword evidence="11" id="KW-0175">Coiled coil</keyword>
<dbReference type="InterPro" id="IPR012462">
    <property type="entry name" value="UFSP1/2_DUB_cat"/>
</dbReference>
<evidence type="ECO:0000256" key="3">
    <source>
        <dbReference type="ARBA" id="ARBA00022598"/>
    </source>
</evidence>
<dbReference type="GeneID" id="80891682"/>
<dbReference type="InterPro" id="IPR002317">
    <property type="entry name" value="Ser-tRNA-ligase_type_1"/>
</dbReference>
<dbReference type="InterPro" id="IPR045864">
    <property type="entry name" value="aa-tRNA-synth_II/BPL/LPL"/>
</dbReference>
<evidence type="ECO:0000256" key="4">
    <source>
        <dbReference type="ARBA" id="ARBA00022741"/>
    </source>
</evidence>
<dbReference type="SUPFAM" id="SSF55681">
    <property type="entry name" value="Class II aaRS and biotin synthetases"/>
    <property type="match status" value="1"/>
</dbReference>
<feature type="domain" description="Aminoacyl-transfer RNA synthetases class-II family profile" evidence="12">
    <location>
        <begin position="189"/>
        <end position="420"/>
    </location>
</feature>
<evidence type="ECO:0000256" key="10">
    <source>
        <dbReference type="ARBA" id="ARBA00034892"/>
    </source>
</evidence>
<evidence type="ECO:0000256" key="2">
    <source>
        <dbReference type="ARBA" id="ARBA00012840"/>
    </source>
</evidence>
<keyword evidence="14" id="KW-1185">Reference proteome</keyword>
<feature type="coiled-coil region" evidence="11">
    <location>
        <begin position="59"/>
        <end position="87"/>
    </location>
</feature>
<dbReference type="GO" id="GO:0005524">
    <property type="term" value="F:ATP binding"/>
    <property type="evidence" value="ECO:0007669"/>
    <property type="project" value="UniProtKB-KW"/>
</dbReference>
<evidence type="ECO:0000256" key="11">
    <source>
        <dbReference type="SAM" id="Coils"/>
    </source>
</evidence>
<dbReference type="InterPro" id="IPR002314">
    <property type="entry name" value="aa-tRNA-synt_IIb"/>
</dbReference>
<dbReference type="Gene3D" id="3.90.70.130">
    <property type="match status" value="1"/>
</dbReference>
<dbReference type="CDD" id="cd00770">
    <property type="entry name" value="SerRS_core"/>
    <property type="match status" value="1"/>
</dbReference>
<evidence type="ECO:0000256" key="7">
    <source>
        <dbReference type="ARBA" id="ARBA00022917"/>
    </source>
</evidence>
<evidence type="ECO:0000256" key="9">
    <source>
        <dbReference type="ARBA" id="ARBA00031113"/>
    </source>
</evidence>
<dbReference type="Pfam" id="PF02403">
    <property type="entry name" value="Seryl_tRNA_N"/>
    <property type="match status" value="1"/>
</dbReference>
<keyword evidence="4" id="KW-0547">Nucleotide-binding</keyword>
<dbReference type="KEGG" id="amus:LMH87_004523"/>
<organism evidence="13 14">
    <name type="scientific">Akanthomyces muscarius</name>
    <name type="common">Entomopathogenic fungus</name>
    <name type="synonym">Lecanicillium muscarium</name>
    <dbReference type="NCBI Taxonomy" id="2231603"/>
    <lineage>
        <taxon>Eukaryota</taxon>
        <taxon>Fungi</taxon>
        <taxon>Dikarya</taxon>
        <taxon>Ascomycota</taxon>
        <taxon>Pezizomycotina</taxon>
        <taxon>Sordariomycetes</taxon>
        <taxon>Hypocreomycetidae</taxon>
        <taxon>Hypocreales</taxon>
        <taxon>Cordycipitaceae</taxon>
        <taxon>Akanthomyces</taxon>
    </lineage>
</organism>
<dbReference type="Pfam" id="PF07910">
    <property type="entry name" value="Peptidase_C78"/>
    <property type="match status" value="1"/>
</dbReference>
<comment type="caution">
    <text evidence="13">The sequence shown here is derived from an EMBL/GenBank/DDBJ whole genome shotgun (WGS) entry which is preliminary data.</text>
</comment>
<comment type="similarity">
    <text evidence="1">Belongs to the class-II aminoacyl-tRNA synthetase family. Type-1 seryl-tRNA synthetase subfamily.</text>
</comment>
<dbReference type="PRINTS" id="PR00981">
    <property type="entry name" value="TRNASYNTHSER"/>
</dbReference>
<dbReference type="PANTHER" id="PTHR11778">
    <property type="entry name" value="SERYL-TRNA SYNTHETASE"/>
    <property type="match status" value="1"/>
</dbReference>
<dbReference type="GO" id="GO:0004828">
    <property type="term" value="F:serine-tRNA ligase activity"/>
    <property type="evidence" value="ECO:0007669"/>
    <property type="project" value="UniProtKB-EC"/>
</dbReference>
<reference evidence="13" key="1">
    <citation type="journal article" date="2023" name="Access Microbiol">
        <title>De-novo genome assembly for Akanthomyces muscarius, a biocontrol agent of insect agricultural pests.</title>
        <authorList>
            <person name="Erdos Z."/>
            <person name="Studholme D.J."/>
            <person name="Raymond B."/>
            <person name="Sharma M."/>
        </authorList>
    </citation>
    <scope>NUCLEOTIDE SEQUENCE</scope>
    <source>
        <strain evidence="13">Ve6</strain>
    </source>
</reference>
<dbReference type="Pfam" id="PF00587">
    <property type="entry name" value="tRNA-synt_2b"/>
    <property type="match status" value="1"/>
</dbReference>
<dbReference type="InterPro" id="IPR015866">
    <property type="entry name" value="Ser-tRNA-synth_1_N"/>
</dbReference>
<dbReference type="SUPFAM" id="SSF46589">
    <property type="entry name" value="tRNA-binding arm"/>
    <property type="match status" value="1"/>
</dbReference>
<dbReference type="FunFam" id="3.30.930.10:FF:000026">
    <property type="entry name" value="Seryl-tRNA synthetase, cytoplasmic"/>
    <property type="match status" value="1"/>
</dbReference>
<evidence type="ECO:0000259" key="12">
    <source>
        <dbReference type="PROSITE" id="PS50862"/>
    </source>
</evidence>
<evidence type="ECO:0000256" key="8">
    <source>
        <dbReference type="ARBA" id="ARBA00023146"/>
    </source>
</evidence>
<dbReference type="InterPro" id="IPR010978">
    <property type="entry name" value="tRNA-bd_arm"/>
</dbReference>
<dbReference type="InterPro" id="IPR033729">
    <property type="entry name" value="SerRS_core"/>
</dbReference>
<evidence type="ECO:0000313" key="13">
    <source>
        <dbReference type="EMBL" id="KAJ4145683.1"/>
    </source>
</evidence>
<proteinExistence type="inferred from homology"/>
<keyword evidence="3" id="KW-0436">Ligase</keyword>
<dbReference type="GO" id="GO:0016787">
    <property type="term" value="F:hydrolase activity"/>
    <property type="evidence" value="ECO:0007669"/>
    <property type="project" value="UniProtKB-KW"/>
</dbReference>
<dbReference type="EC" id="6.1.1.11" evidence="2"/>